<feature type="domain" description="Protein-glutamine gamma-glutamyltransferase-like C-terminal" evidence="3">
    <location>
        <begin position="134"/>
        <end position="203"/>
    </location>
</feature>
<dbReference type="AlphaFoldDB" id="A0A7Y4L3Q8"/>
<keyword evidence="2" id="KW-1133">Transmembrane helix</keyword>
<dbReference type="Pfam" id="PF13559">
    <property type="entry name" value="DUF4129"/>
    <property type="match status" value="1"/>
</dbReference>
<evidence type="ECO:0000259" key="3">
    <source>
        <dbReference type="Pfam" id="PF13559"/>
    </source>
</evidence>
<accession>A0A7Y4L3Q8</accession>
<evidence type="ECO:0000256" key="1">
    <source>
        <dbReference type="SAM" id="MobiDB-lite"/>
    </source>
</evidence>
<evidence type="ECO:0000313" key="7">
    <source>
        <dbReference type="Proteomes" id="UP000553957"/>
    </source>
</evidence>
<name>A0A7Y4L3Q8_9ACTN</name>
<keyword evidence="6" id="KW-1185">Reference proteome</keyword>
<reference evidence="4 7" key="2">
    <citation type="submission" date="2020-08" db="EMBL/GenBank/DDBJ databases">
        <title>Sequencing the genomes of 1000 actinobacteria strains.</title>
        <authorList>
            <person name="Klenk H.-P."/>
        </authorList>
    </citation>
    <scope>NUCLEOTIDE SEQUENCE [LARGE SCALE GENOMIC DNA]</scope>
    <source>
        <strain evidence="4 7">DSM 15626</strain>
    </source>
</reference>
<dbReference type="EMBL" id="JABJRC010000007">
    <property type="protein sequence ID" value="NOL43793.1"/>
    <property type="molecule type" value="Genomic_DNA"/>
</dbReference>
<keyword evidence="2" id="KW-0472">Membrane</keyword>
<evidence type="ECO:0000256" key="2">
    <source>
        <dbReference type="SAM" id="Phobius"/>
    </source>
</evidence>
<reference evidence="5 6" key="1">
    <citation type="submission" date="2020-05" db="EMBL/GenBank/DDBJ databases">
        <title>Genome sequence of Kribbella sandramycini ATCC 39419.</title>
        <authorList>
            <person name="Maclea K.S."/>
            <person name="Fair J.L."/>
        </authorList>
    </citation>
    <scope>NUCLEOTIDE SEQUENCE [LARGE SCALE GENOMIC DNA]</scope>
    <source>
        <strain evidence="5 6">ATCC 39419</strain>
    </source>
</reference>
<evidence type="ECO:0000313" key="4">
    <source>
        <dbReference type="EMBL" id="MBB6570649.1"/>
    </source>
</evidence>
<sequence>MRGKGAAVLVTGCAVAAIVILAASSGSVDPLDERPPRPPLPTRTPLDRGTPPPRETAAALPEWFNLVITVGLVMIAVLFGLLLVWALYAGLRRRRDTAKVAEVERVRAERLAAAVETGLTRVESGTPDDAVIACWVALEQAAAAVELDRRPAETPAEFTTRVFSTVDVSHDDLDTLAALYREARYSTHPSSEASRVAAREALQRLQQALRAVSAGRFAGWSRA</sequence>
<keyword evidence="2" id="KW-0812">Transmembrane</keyword>
<dbReference type="Proteomes" id="UP000553957">
    <property type="component" value="Unassembled WGS sequence"/>
</dbReference>
<dbReference type="EMBL" id="JACHKF010000001">
    <property type="protein sequence ID" value="MBB6570649.1"/>
    <property type="molecule type" value="Genomic_DNA"/>
</dbReference>
<evidence type="ECO:0000313" key="6">
    <source>
        <dbReference type="Proteomes" id="UP000534306"/>
    </source>
</evidence>
<proteinExistence type="predicted"/>
<feature type="region of interest" description="Disordered" evidence="1">
    <location>
        <begin position="28"/>
        <end position="54"/>
    </location>
</feature>
<dbReference type="Proteomes" id="UP000534306">
    <property type="component" value="Unassembled WGS sequence"/>
</dbReference>
<organism evidence="5 6">
    <name type="scientific">Kribbella sandramycini</name>
    <dbReference type="NCBI Taxonomy" id="60450"/>
    <lineage>
        <taxon>Bacteria</taxon>
        <taxon>Bacillati</taxon>
        <taxon>Actinomycetota</taxon>
        <taxon>Actinomycetes</taxon>
        <taxon>Propionibacteriales</taxon>
        <taxon>Kribbellaceae</taxon>
        <taxon>Kribbella</taxon>
    </lineage>
</organism>
<feature type="transmembrane region" description="Helical" evidence="2">
    <location>
        <begin position="63"/>
        <end position="89"/>
    </location>
</feature>
<dbReference type="RefSeq" id="WP_171677042.1">
    <property type="nucleotide sequence ID" value="NZ_BAAAGT010000011.1"/>
</dbReference>
<evidence type="ECO:0000313" key="5">
    <source>
        <dbReference type="EMBL" id="NOL43793.1"/>
    </source>
</evidence>
<comment type="caution">
    <text evidence="5">The sequence shown here is derived from an EMBL/GenBank/DDBJ whole genome shotgun (WGS) entry which is preliminary data.</text>
</comment>
<dbReference type="InterPro" id="IPR025403">
    <property type="entry name" value="TgpA-like_C"/>
</dbReference>
<gene>
    <name evidence="4" type="ORF">HNR71_006286</name>
    <name evidence="5" type="ORF">HPO96_26440</name>
</gene>
<protein>
    <submittedName>
        <fullName evidence="5">DUF4129 domain-containing protein</fullName>
    </submittedName>
</protein>